<dbReference type="Gene3D" id="3.10.180.10">
    <property type="entry name" value="2,3-Dihydroxybiphenyl 1,2-Dioxygenase, domain 1"/>
    <property type="match status" value="1"/>
</dbReference>
<evidence type="ECO:0000256" key="1">
    <source>
        <dbReference type="SAM" id="MobiDB-lite"/>
    </source>
</evidence>
<evidence type="ECO:0000313" key="3">
    <source>
        <dbReference type="EMBL" id="BBB27116.1"/>
    </source>
</evidence>
<dbReference type="OrthoDB" id="9803142at2"/>
<dbReference type="RefSeq" id="WP_019620076.1">
    <property type="nucleotide sequence ID" value="NZ_KB907099.1"/>
</dbReference>
<feature type="region of interest" description="Disordered" evidence="1">
    <location>
        <begin position="226"/>
        <end position="252"/>
    </location>
</feature>
<evidence type="ECO:0000259" key="2">
    <source>
        <dbReference type="PROSITE" id="PS51819"/>
    </source>
</evidence>
<dbReference type="EMBL" id="AP014545">
    <property type="protein sequence ID" value="BBB27116.1"/>
    <property type="molecule type" value="Genomic_DNA"/>
</dbReference>
<keyword evidence="4" id="KW-1185">Reference proteome</keyword>
<dbReference type="SUPFAM" id="SSF54593">
    <property type="entry name" value="Glyoxalase/Bleomycin resistance protein/Dihydroxybiphenyl dioxygenase"/>
    <property type="match status" value="1"/>
</dbReference>
<feature type="compositionally biased region" description="Basic and acidic residues" evidence="1">
    <location>
        <begin position="235"/>
        <end position="252"/>
    </location>
</feature>
<sequence length="252" mass="27932">MTNTPVMSPNGINHLALASSDIKKTLQYFNEVLGMPLASLYWMHGVEETVHGFLVLNENCLLAFVGSPKISNDVEYGVTHSGNPGDPCVGGTMQHLALNVNSLEDLLAVRDRIRSKGLHCMGPMDHGMMQSIYFAGPDSMTLEIAYLTGEDPSKWIDPAVVEYLNISKQELEELRNPTPYTRPSEPVQNPSLKEGNTEFRMHWPEAYDMFMTTPDDLLVDLLKDNVPPTEISPEDANKGEQLSERIGKGLEG</sequence>
<dbReference type="AlphaFoldDB" id="A0A7R6PF52"/>
<dbReference type="InterPro" id="IPR037523">
    <property type="entry name" value="VOC_core"/>
</dbReference>
<dbReference type="KEGG" id="ajp:AMJAP_2527"/>
<gene>
    <name evidence="3" type="ORF">AMJAP_2527</name>
</gene>
<accession>A0A7R6PF52</accession>
<dbReference type="Pfam" id="PF00903">
    <property type="entry name" value="Glyoxalase"/>
    <property type="match status" value="1"/>
</dbReference>
<dbReference type="Proteomes" id="UP000595663">
    <property type="component" value="Chromosome"/>
</dbReference>
<protein>
    <submittedName>
        <fullName evidence="3">Glyoxalase family protein</fullName>
    </submittedName>
</protein>
<dbReference type="PROSITE" id="PS51819">
    <property type="entry name" value="VOC"/>
    <property type="match status" value="1"/>
</dbReference>
<name>A0A7R6PF52_9GAMM</name>
<dbReference type="InterPro" id="IPR029068">
    <property type="entry name" value="Glyas_Bleomycin-R_OHBP_Dase"/>
</dbReference>
<evidence type="ECO:0000313" key="4">
    <source>
        <dbReference type="Proteomes" id="UP000595663"/>
    </source>
</evidence>
<reference evidence="3 4" key="1">
    <citation type="journal article" date="2008" name="Int. J. Syst. Evol. Microbiol.">
        <title>Amphritea japonica sp. nov. and Amphritea balenae sp. nov., isolated from the sediment adjacent to sperm whale carcasses off Kagoshima, Japan.</title>
        <authorList>
            <person name="Miyazaki M."/>
            <person name="Nogi Y."/>
            <person name="Fujiwara Y."/>
            <person name="Kawato M."/>
            <person name="Nagahama T."/>
            <person name="Kubokawa K."/>
            <person name="Horikoshi K."/>
        </authorList>
    </citation>
    <scope>NUCLEOTIDE SEQUENCE [LARGE SCALE GENOMIC DNA]</scope>
    <source>
        <strain evidence="3 4">ATCC BAA-1530</strain>
    </source>
</reference>
<organism evidence="3 4">
    <name type="scientific">Amphritea japonica ATCC BAA-1530</name>
    <dbReference type="NCBI Taxonomy" id="1278309"/>
    <lineage>
        <taxon>Bacteria</taxon>
        <taxon>Pseudomonadati</taxon>
        <taxon>Pseudomonadota</taxon>
        <taxon>Gammaproteobacteria</taxon>
        <taxon>Oceanospirillales</taxon>
        <taxon>Oceanospirillaceae</taxon>
        <taxon>Amphritea</taxon>
    </lineage>
</organism>
<dbReference type="InterPro" id="IPR004360">
    <property type="entry name" value="Glyas_Fos-R_dOase_dom"/>
</dbReference>
<proteinExistence type="predicted"/>
<feature type="domain" description="VOC" evidence="2">
    <location>
        <begin position="11"/>
        <end position="147"/>
    </location>
</feature>